<dbReference type="PANTHER" id="PTHR34107:SF7">
    <property type="entry name" value="SLR2092 PROTEIN"/>
    <property type="match status" value="1"/>
</dbReference>
<comment type="caution">
    <text evidence="2">The sequence shown here is derived from an EMBL/GenBank/DDBJ whole genome shotgun (WGS) entry which is preliminary data.</text>
</comment>
<keyword evidence="2" id="KW-0255">Endonuclease</keyword>
<evidence type="ECO:0000313" key="3">
    <source>
        <dbReference type="Proteomes" id="UP000662314"/>
    </source>
</evidence>
<dbReference type="SUPFAM" id="SSF52980">
    <property type="entry name" value="Restriction endonuclease-like"/>
    <property type="match status" value="1"/>
</dbReference>
<dbReference type="RefSeq" id="WP_214430980.1">
    <property type="nucleotide sequence ID" value="NZ_CAWPUQ010000317.1"/>
</dbReference>
<keyword evidence="2" id="KW-0540">Nuclease</keyword>
<name>A0A8J7LDW6_9NOST</name>
<dbReference type="Gene3D" id="3.90.1570.10">
    <property type="entry name" value="tt1808, chain A"/>
    <property type="match status" value="1"/>
</dbReference>
<sequence length="201" mass="22896">MTTNLVVITEIVPMVLQLQPAIAMTDEQFYEFCQLNRDLRIERNAAGELVIMPPTGSETDERNFNLIGQLWAWTKQDGTGVGFGSSAGFTLPNGAVRSPDAAWIKRTRWEAIEPEQRKKFAPICPEFVIELRSESDNLRILQDKMQEYIDNGTQLGWLIDRKKRQVFIYRPNTAVEVLDNPKTLSGEPLLPGFVLDLSQIW</sequence>
<feature type="domain" description="Putative restriction endonuclease" evidence="1">
    <location>
        <begin position="27"/>
        <end position="197"/>
    </location>
</feature>
<reference evidence="2 3" key="1">
    <citation type="journal article" date="2021" name="Int. J. Syst. Evol. Microbiol.">
        <title>Amazonocrinis nigriterrae gen. nov., sp. nov., Atlanticothrix silvestris gen. nov., sp. nov. and Dendronalium phyllosphericum gen. nov., sp. nov., nostocacean cyanobacteria from Brazilian environments.</title>
        <authorList>
            <person name="Alvarenga D.O."/>
            <person name="Andreote A.P.D."/>
            <person name="Branco L.H.Z."/>
            <person name="Delbaje E."/>
            <person name="Cruz R.B."/>
            <person name="Varani A.M."/>
            <person name="Fiore M.F."/>
        </authorList>
    </citation>
    <scope>NUCLEOTIDE SEQUENCE [LARGE SCALE GENOMIC DNA]</scope>
    <source>
        <strain evidence="2 3">CENA369</strain>
    </source>
</reference>
<dbReference type="Pfam" id="PF05685">
    <property type="entry name" value="Uma2"/>
    <property type="match status" value="1"/>
</dbReference>
<protein>
    <submittedName>
        <fullName evidence="2">Uma2 family endonuclease</fullName>
    </submittedName>
</protein>
<dbReference type="InterPro" id="IPR008538">
    <property type="entry name" value="Uma2"/>
</dbReference>
<keyword evidence="2" id="KW-0378">Hydrolase</keyword>
<proteinExistence type="predicted"/>
<dbReference type="PANTHER" id="PTHR34107">
    <property type="entry name" value="SLL0198 PROTEIN-RELATED"/>
    <property type="match status" value="1"/>
</dbReference>
<evidence type="ECO:0000313" key="2">
    <source>
        <dbReference type="EMBL" id="MBH8572149.1"/>
    </source>
</evidence>
<accession>A0A8J7LDW6</accession>
<keyword evidence="3" id="KW-1185">Reference proteome</keyword>
<evidence type="ECO:0000259" key="1">
    <source>
        <dbReference type="Pfam" id="PF05685"/>
    </source>
</evidence>
<dbReference type="CDD" id="cd06260">
    <property type="entry name" value="DUF820-like"/>
    <property type="match status" value="1"/>
</dbReference>
<dbReference type="EMBL" id="JAECZA010000008">
    <property type="protein sequence ID" value="MBH8572149.1"/>
    <property type="molecule type" value="Genomic_DNA"/>
</dbReference>
<organism evidence="2 3">
    <name type="scientific">Dendronalium phyllosphericum CENA369</name>
    <dbReference type="NCBI Taxonomy" id="1725256"/>
    <lineage>
        <taxon>Bacteria</taxon>
        <taxon>Bacillati</taxon>
        <taxon>Cyanobacteriota</taxon>
        <taxon>Cyanophyceae</taxon>
        <taxon>Nostocales</taxon>
        <taxon>Nostocaceae</taxon>
        <taxon>Dendronalium</taxon>
        <taxon>Dendronalium phyllosphericum</taxon>
    </lineage>
</organism>
<dbReference type="InterPro" id="IPR012296">
    <property type="entry name" value="Nuclease_put_TT1808"/>
</dbReference>
<gene>
    <name evidence="2" type="ORF">I8752_03690</name>
</gene>
<dbReference type="InterPro" id="IPR011335">
    <property type="entry name" value="Restrct_endonuc-II-like"/>
</dbReference>
<dbReference type="Proteomes" id="UP000662314">
    <property type="component" value="Unassembled WGS sequence"/>
</dbReference>
<dbReference type="AlphaFoldDB" id="A0A8J7LDW6"/>
<dbReference type="GO" id="GO:0004519">
    <property type="term" value="F:endonuclease activity"/>
    <property type="evidence" value="ECO:0007669"/>
    <property type="project" value="UniProtKB-KW"/>
</dbReference>